<feature type="binding site" description="axial binding residue" evidence="6">
    <location>
        <position position="62"/>
    </location>
    <ligand>
        <name>heme c</name>
        <dbReference type="ChEBI" id="CHEBI:61717"/>
        <label>1</label>
    </ligand>
    <ligandPart>
        <name>Fe</name>
        <dbReference type="ChEBI" id="CHEBI:18248"/>
    </ligandPart>
</feature>
<feature type="compositionally biased region" description="Basic and acidic residues" evidence="7">
    <location>
        <begin position="82"/>
        <end position="96"/>
    </location>
</feature>
<keyword evidence="8" id="KW-0732">Signal</keyword>
<feature type="binding site" description="axial binding residue" evidence="6">
    <location>
        <position position="84"/>
    </location>
    <ligand>
        <name>heme c</name>
        <dbReference type="ChEBI" id="CHEBI:61717"/>
        <label>1</label>
    </ligand>
    <ligandPart>
        <name>Fe</name>
        <dbReference type="ChEBI" id="CHEBI:18248"/>
    </ligandPart>
</feature>
<comment type="cofactor">
    <cofactor evidence="6">
        <name>heme c</name>
        <dbReference type="ChEBI" id="CHEBI:61717"/>
    </cofactor>
    <text evidence="6">Binds 4 heme c groups covalently per monomer.</text>
</comment>
<organism evidence="10 11">
    <name type="scientific">Paucidesulfovibrio gracilis DSM 16080</name>
    <dbReference type="NCBI Taxonomy" id="1121449"/>
    <lineage>
        <taxon>Bacteria</taxon>
        <taxon>Pseudomonadati</taxon>
        <taxon>Thermodesulfobacteriota</taxon>
        <taxon>Desulfovibrionia</taxon>
        <taxon>Desulfovibrionales</taxon>
        <taxon>Desulfovibrionaceae</taxon>
        <taxon>Paucidesulfovibrio</taxon>
    </lineage>
</organism>
<dbReference type="PRINTS" id="PR00609">
    <property type="entry name" value="CYTOCHROMEC3"/>
</dbReference>
<evidence type="ECO:0000313" key="10">
    <source>
        <dbReference type="EMBL" id="SKA83662.1"/>
    </source>
</evidence>
<feature type="domain" description="Class III cytochrome C" evidence="9">
    <location>
        <begin position="35"/>
        <end position="135"/>
    </location>
</feature>
<dbReference type="CDD" id="cd08168">
    <property type="entry name" value="Cytochrom_C3"/>
    <property type="match status" value="1"/>
</dbReference>
<feature type="binding site" description="axial binding residue" evidence="6">
    <location>
        <position position="111"/>
    </location>
    <ligand>
        <name>heme c</name>
        <dbReference type="ChEBI" id="CHEBI:61717"/>
        <label>1</label>
    </ligand>
    <ligandPart>
        <name>Fe</name>
        <dbReference type="ChEBI" id="CHEBI:18248"/>
    </ligandPart>
</feature>
<feature type="chain" id="PRO_5011984317" evidence="8">
    <location>
        <begin position="25"/>
        <end position="138"/>
    </location>
</feature>
<dbReference type="Proteomes" id="UP000190027">
    <property type="component" value="Unassembled WGS sequence"/>
</dbReference>
<dbReference type="Gene3D" id="3.90.10.10">
    <property type="entry name" value="Cytochrome C3"/>
    <property type="match status" value="1"/>
</dbReference>
<dbReference type="STRING" id="1121449.SAMN02745704_01695"/>
<feature type="binding site" description="axial binding residue" evidence="6">
    <location>
        <position position="83"/>
    </location>
    <ligand>
        <name>heme c</name>
        <dbReference type="ChEBI" id="CHEBI:61717"/>
        <label>1</label>
    </ligand>
    <ligandPart>
        <name>Fe</name>
        <dbReference type="ChEBI" id="CHEBI:18248"/>
    </ligandPart>
</feature>
<evidence type="ECO:0000256" key="7">
    <source>
        <dbReference type="SAM" id="MobiDB-lite"/>
    </source>
</evidence>
<keyword evidence="4" id="KW-0249">Electron transport</keyword>
<evidence type="ECO:0000256" key="2">
    <source>
        <dbReference type="ARBA" id="ARBA00022617"/>
    </source>
</evidence>
<feature type="binding site" description="axial binding residue" evidence="6">
    <location>
        <position position="135"/>
    </location>
    <ligand>
        <name>heme c</name>
        <dbReference type="ChEBI" id="CHEBI:61717"/>
        <label>1</label>
    </ligand>
    <ligandPart>
        <name>Fe</name>
        <dbReference type="ChEBI" id="CHEBI:18248"/>
    </ligandPart>
</feature>
<dbReference type="GO" id="GO:0046872">
    <property type="term" value="F:metal ion binding"/>
    <property type="evidence" value="ECO:0007669"/>
    <property type="project" value="UniProtKB-KW"/>
</dbReference>
<dbReference type="InterPro" id="IPR002322">
    <property type="entry name" value="Cyt_c_III"/>
</dbReference>
<dbReference type="EMBL" id="FUYC01000006">
    <property type="protein sequence ID" value="SKA83662.1"/>
    <property type="molecule type" value="Genomic_DNA"/>
</dbReference>
<keyword evidence="5 6" id="KW-0408">Iron</keyword>
<feature type="binding site" description="covalent" evidence="6">
    <location>
        <position position="67"/>
    </location>
    <ligand>
        <name>heme c</name>
        <dbReference type="ChEBI" id="CHEBI:61717"/>
        <label>1</label>
    </ligand>
</feature>
<gene>
    <name evidence="10" type="ORF">SAMN02745704_01695</name>
</gene>
<evidence type="ECO:0000259" key="9">
    <source>
        <dbReference type="Pfam" id="PF02085"/>
    </source>
</evidence>
<evidence type="ECO:0000256" key="5">
    <source>
        <dbReference type="ARBA" id="ARBA00023004"/>
    </source>
</evidence>
<dbReference type="InterPro" id="IPR036280">
    <property type="entry name" value="Multihaem_cyt_sf"/>
</dbReference>
<feature type="region of interest" description="Disordered" evidence="7">
    <location>
        <begin position="82"/>
        <end position="101"/>
    </location>
</feature>
<feature type="binding site" description="axial binding residue" evidence="6">
    <location>
        <position position="115"/>
    </location>
    <ligand>
        <name>heme c</name>
        <dbReference type="ChEBI" id="CHEBI:61717"/>
        <label>1</label>
    </ligand>
    <ligandPart>
        <name>Fe</name>
        <dbReference type="ChEBI" id="CHEBI:18248"/>
    </ligandPart>
</feature>
<evidence type="ECO:0000313" key="11">
    <source>
        <dbReference type="Proteomes" id="UP000190027"/>
    </source>
</evidence>
<dbReference type="GO" id="GO:0009055">
    <property type="term" value="F:electron transfer activity"/>
    <property type="evidence" value="ECO:0007669"/>
    <property type="project" value="InterPro"/>
</dbReference>
<dbReference type="OrthoDB" id="5418612at2"/>
<evidence type="ECO:0000256" key="1">
    <source>
        <dbReference type="ARBA" id="ARBA00022448"/>
    </source>
</evidence>
<dbReference type="RefSeq" id="WP_078717255.1">
    <property type="nucleotide sequence ID" value="NZ_FUYC01000006.1"/>
</dbReference>
<feature type="binding site" description="axial binding residue" evidence="6">
    <location>
        <position position="66"/>
    </location>
    <ligand>
        <name>heme c</name>
        <dbReference type="ChEBI" id="CHEBI:61717"/>
        <label>1</label>
    </ligand>
    <ligandPart>
        <name>Fe</name>
        <dbReference type="ChEBI" id="CHEBI:18248"/>
    </ligandPart>
</feature>
<keyword evidence="1" id="KW-0813">Transport</keyword>
<dbReference type="SUPFAM" id="SSF48695">
    <property type="entry name" value="Multiheme cytochromes"/>
    <property type="match status" value="1"/>
</dbReference>
<feature type="binding site" description="axial binding residue" evidence="6">
    <location>
        <position position="65"/>
    </location>
    <ligand>
        <name>heme c</name>
        <dbReference type="ChEBI" id="CHEBI:61717"/>
        <label>1</label>
    </ligand>
    <ligandPart>
        <name>Fe</name>
        <dbReference type="ChEBI" id="CHEBI:18248"/>
    </ligandPart>
</feature>
<feature type="binding site" description="axial binding residue" evidence="6">
    <location>
        <position position="134"/>
    </location>
    <ligand>
        <name>heme c</name>
        <dbReference type="ChEBI" id="CHEBI:61717"/>
        <label>1</label>
    </ligand>
    <ligandPart>
        <name>Fe</name>
        <dbReference type="ChEBI" id="CHEBI:18248"/>
    </ligandPart>
</feature>
<feature type="binding site" description="covalent" evidence="6">
    <location>
        <position position="114"/>
    </location>
    <ligand>
        <name>heme c</name>
        <dbReference type="ChEBI" id="CHEBI:61717"/>
        <label>3</label>
    </ligand>
</feature>
<feature type="binding site" description="axial binding residue" evidence="6">
    <location>
        <position position="55"/>
    </location>
    <ligand>
        <name>heme c</name>
        <dbReference type="ChEBI" id="CHEBI:61717"/>
        <label>1</label>
    </ligand>
    <ligandPart>
        <name>Fe</name>
        <dbReference type="ChEBI" id="CHEBI:18248"/>
    </ligandPart>
</feature>
<evidence type="ECO:0000256" key="6">
    <source>
        <dbReference type="PIRSR" id="PIRSR602322-1"/>
    </source>
</evidence>
<evidence type="ECO:0000256" key="4">
    <source>
        <dbReference type="ARBA" id="ARBA00022982"/>
    </source>
</evidence>
<dbReference type="InterPro" id="IPR020942">
    <property type="entry name" value="Cyt_c_III_dom"/>
</dbReference>
<evidence type="ECO:0000256" key="3">
    <source>
        <dbReference type="ARBA" id="ARBA00022723"/>
    </source>
</evidence>
<feature type="binding site" description="axial binding residue" evidence="6">
    <location>
        <position position="131"/>
    </location>
    <ligand>
        <name>heme c</name>
        <dbReference type="ChEBI" id="CHEBI:61717"/>
        <label>1</label>
    </ligand>
    <ligandPart>
        <name>Fe</name>
        <dbReference type="ChEBI" id="CHEBI:18248"/>
    </ligandPart>
</feature>
<dbReference type="GO" id="GO:0020037">
    <property type="term" value="F:heme binding"/>
    <property type="evidence" value="ECO:0007669"/>
    <property type="project" value="InterPro"/>
</dbReference>
<dbReference type="Pfam" id="PF02085">
    <property type="entry name" value="Cytochrom_CIII"/>
    <property type="match status" value="1"/>
</dbReference>
<protein>
    <submittedName>
        <fullName evidence="10">Class III cytochrome C family protein</fullName>
    </submittedName>
</protein>
<sequence>MRRIAIIAVALAALLCALTAVAIAAADAPKDAVEMKYPGEHAKYAPIMFEHHAGHLGVEGGCVTCHHTWDGESAISTCDTEGCHNDTSRENKREPTSYDSAFHSRKAPNSCVGCHSAMLKADASFKGPKKCNDCHSKK</sequence>
<keyword evidence="3 6" id="KW-0479">Metal-binding</keyword>
<evidence type="ECO:0000256" key="8">
    <source>
        <dbReference type="SAM" id="SignalP"/>
    </source>
</evidence>
<proteinExistence type="predicted"/>
<feature type="binding site" description="axial binding residue" evidence="6">
    <location>
        <position position="51"/>
    </location>
    <ligand>
        <name>heme c</name>
        <dbReference type="ChEBI" id="CHEBI:61717"/>
        <label>1</label>
    </ligand>
    <ligandPart>
        <name>Fe</name>
        <dbReference type="ChEBI" id="CHEBI:18248"/>
    </ligandPart>
</feature>
<feature type="binding site" description="axial binding residue" evidence="6">
    <location>
        <position position="78"/>
    </location>
    <ligand>
        <name>heme c</name>
        <dbReference type="ChEBI" id="CHEBI:61717"/>
        <label>1</label>
    </ligand>
    <ligandPart>
        <name>Fe</name>
        <dbReference type="ChEBI" id="CHEBI:18248"/>
    </ligandPart>
</feature>
<keyword evidence="2 6" id="KW-0349">Heme</keyword>
<dbReference type="AlphaFoldDB" id="A0A1T4X260"/>
<keyword evidence="11" id="KW-1185">Reference proteome</keyword>
<name>A0A1T4X260_9BACT</name>
<accession>A0A1T4X260</accession>
<feature type="signal peptide" evidence="8">
    <location>
        <begin position="1"/>
        <end position="24"/>
    </location>
</feature>
<reference evidence="10 11" key="1">
    <citation type="submission" date="2017-02" db="EMBL/GenBank/DDBJ databases">
        <authorList>
            <person name="Peterson S.W."/>
        </authorList>
    </citation>
    <scope>NUCLEOTIDE SEQUENCE [LARGE SCALE GENOMIC DNA]</scope>
    <source>
        <strain evidence="10 11">DSM 16080</strain>
    </source>
</reference>